<name>A0A166AF13_9EURY</name>
<feature type="compositionally biased region" description="Basic and acidic residues" evidence="1">
    <location>
        <begin position="373"/>
        <end position="390"/>
    </location>
</feature>
<dbReference type="PANTHER" id="PTHR30217:SF10">
    <property type="entry name" value="23S RRNA 5-HYDROXYCYTIDINE C2501 SYNTHASE"/>
    <property type="match status" value="1"/>
</dbReference>
<gene>
    <name evidence="3" type="primary">ydcP_1</name>
    <name evidence="3" type="ORF">MBFIL_12860</name>
</gene>
<dbReference type="Proteomes" id="UP000077066">
    <property type="component" value="Unassembled WGS sequence"/>
</dbReference>
<feature type="domain" description="Peptidase U32 collagenase" evidence="2">
    <location>
        <begin position="481"/>
        <end position="600"/>
    </location>
</feature>
<dbReference type="PROSITE" id="PS01276">
    <property type="entry name" value="PEPTIDASE_U32"/>
    <property type="match status" value="1"/>
</dbReference>
<keyword evidence="4" id="KW-1185">Reference proteome</keyword>
<dbReference type="Pfam" id="PF12392">
    <property type="entry name" value="DUF3656"/>
    <property type="match status" value="1"/>
</dbReference>
<dbReference type="PATRIC" id="fig|55758.3.peg.1467"/>
<dbReference type="PANTHER" id="PTHR30217">
    <property type="entry name" value="PEPTIDASE U32 FAMILY"/>
    <property type="match status" value="1"/>
</dbReference>
<feature type="region of interest" description="Disordered" evidence="1">
    <location>
        <begin position="366"/>
        <end position="419"/>
    </location>
</feature>
<dbReference type="STRING" id="55758.MBFIL_12860"/>
<dbReference type="AlphaFoldDB" id="A0A166AF13"/>
<proteinExistence type="predicted"/>
<dbReference type="InterPro" id="IPR001539">
    <property type="entry name" value="Peptidase_U32"/>
</dbReference>
<sequence length="941" mass="108354">MKNFDENTIYIPLYGFTIRKVLKLSPPYTYITVKIEVLYMVMELLAPAGSYDVFKIAVNLGADAVYLAGEKFGARAYAENFSVEEIRKSVEYAHLNNTKVFITVNTLINDFEVVTLLKYLFKLYKIGVDAVIVQDFGVLKLIKSVFPKMKIHASTQMALNNYYSAIWAYENGVSRIIFPRELSVDEIHNIKLKLKENNIDMELEVFSHGALCYSISGNCYISSYNNGRSGNRGACTQPCRREYTLKYKGHNIDKGYLLSTHDINVSDDLDKLIGCGINSIKLEGRMKSEDYVGTIVNSYRNLLDEKEGRFREDLNLVFNRKFTKGYLLNQNPEDVMGRESSGHTGFYIGKIIAILDEEEITDKYTKKSKNRNIMKDDNNNKYNNKNDKNNNKNKTNKKSSSSKNPKDKKNEKYNETDRHIKTNKRIKIAKENLVEIEKGDGIAFKMGKKIKGIYLDEILEQNDEYLIFNTTRNVREGDEVFISYSQSIHSYLKEYKKEHIQSKIAISLDITLDNNLYPRVKSKFNLNNTNFEFSYTSPFPFEKAIKNPIEINEIKKQLSKTGETPFFIDHMDMENFSDNLFIPISKLNKIRRGILDRATKILLNYYKVDKTQIKNAEINLNNFIKEYNSGNLENTVPSTNNKLGVSVFVDNPNLIEIASEYSIAKIYFDPSYLYSNPNDYFENIKDLLIEGSWKAAGIELVWVLPTFISEQEIHKAVEVFNDLKNQGIHLSIMSDVTGISDLFNTKIYGNHNLNIWNSYSCENLKESGFNSLILSSELSYDEIKELNSKLVRNGVNLDLELIVHGNLEVIISNDDFSNLTSGKDLVMSDNSEYVILEDKKRKKFKYKVLFDFNKKSHFRNKDCLCLMEELGMIKNLGLSSIILDCRFSNESYSSQIISLYLEGLKDTNKKALHSLKKEIYSLTHSYLSKGNFLEGRIHEKD</sequence>
<dbReference type="GO" id="GO:0006508">
    <property type="term" value="P:proteolysis"/>
    <property type="evidence" value="ECO:0007669"/>
    <property type="project" value="UniProtKB-KW"/>
</dbReference>
<evidence type="ECO:0000313" key="4">
    <source>
        <dbReference type="Proteomes" id="UP000077066"/>
    </source>
</evidence>
<comment type="caution">
    <text evidence="3">The sequence shown here is derived from an EMBL/GenBank/DDBJ whole genome shotgun (WGS) entry which is preliminary data.</text>
</comment>
<keyword evidence="3" id="KW-0378">Hydrolase</keyword>
<organism evidence="3 4">
    <name type="scientific">Methanobrevibacter filiformis</name>
    <dbReference type="NCBI Taxonomy" id="55758"/>
    <lineage>
        <taxon>Archaea</taxon>
        <taxon>Methanobacteriati</taxon>
        <taxon>Methanobacteriota</taxon>
        <taxon>Methanomada group</taxon>
        <taxon>Methanobacteria</taxon>
        <taxon>Methanobacteriales</taxon>
        <taxon>Methanobacteriaceae</taxon>
        <taxon>Methanobrevibacter</taxon>
    </lineage>
</organism>
<evidence type="ECO:0000259" key="2">
    <source>
        <dbReference type="Pfam" id="PF12392"/>
    </source>
</evidence>
<keyword evidence="3" id="KW-0645">Protease</keyword>
<evidence type="ECO:0000256" key="1">
    <source>
        <dbReference type="SAM" id="MobiDB-lite"/>
    </source>
</evidence>
<feature type="compositionally biased region" description="Basic and acidic residues" evidence="1">
    <location>
        <begin position="404"/>
        <end position="419"/>
    </location>
</feature>
<protein>
    <submittedName>
        <fullName evidence="3">Putative protease YdcP</fullName>
        <ecNumber evidence="3">3.4.-.-</ecNumber>
    </submittedName>
</protein>
<evidence type="ECO:0000313" key="3">
    <source>
        <dbReference type="EMBL" id="KZX11948.1"/>
    </source>
</evidence>
<dbReference type="Pfam" id="PF01136">
    <property type="entry name" value="Peptidase_U32"/>
    <property type="match status" value="2"/>
</dbReference>
<accession>A0A166AF13</accession>
<dbReference type="EC" id="3.4.-.-" evidence="3"/>
<dbReference type="InterPro" id="IPR051454">
    <property type="entry name" value="RNA/ubiquinone_mod_enzymes"/>
</dbReference>
<reference evidence="3 4" key="1">
    <citation type="submission" date="2016-04" db="EMBL/GenBank/DDBJ databases">
        <title>Genome sequence of Methanobrevibacter filiformis DSM 11501.</title>
        <authorList>
            <person name="Poehlein A."/>
            <person name="Seedorf H."/>
            <person name="Daniel R."/>
        </authorList>
    </citation>
    <scope>NUCLEOTIDE SEQUENCE [LARGE SCALE GENOMIC DNA]</scope>
    <source>
        <strain evidence="3 4">DSM 11501</strain>
    </source>
</reference>
<dbReference type="InterPro" id="IPR020988">
    <property type="entry name" value="Pept_U32_collagenase"/>
</dbReference>
<dbReference type="EMBL" id="LWMT01000239">
    <property type="protein sequence ID" value="KZX11948.1"/>
    <property type="molecule type" value="Genomic_DNA"/>
</dbReference>
<dbReference type="GO" id="GO:0008233">
    <property type="term" value="F:peptidase activity"/>
    <property type="evidence" value="ECO:0007669"/>
    <property type="project" value="UniProtKB-KW"/>
</dbReference>